<reference evidence="2 3" key="2">
    <citation type="submission" date="2018-08" db="EMBL/GenBank/DDBJ databases">
        <title>Streptomyces kandeliansis sp. nov., an endophytic bacterium isolated from mangrove plant.</title>
        <authorList>
            <person name="Wang R."/>
        </authorList>
    </citation>
    <scope>NUCLEOTIDE SEQUENCE [LARGE SCALE GENOMIC DNA]</scope>
    <source>
        <strain evidence="3">H14(2018)</strain>
    </source>
</reference>
<protein>
    <submittedName>
        <fullName evidence="2">Uncharacterized protein</fullName>
    </submittedName>
</protein>
<dbReference type="Proteomes" id="UP000253958">
    <property type="component" value="Chromosome"/>
</dbReference>
<proteinExistence type="predicted"/>
<evidence type="ECO:0000313" key="2">
    <source>
        <dbReference type="EMBL" id="AXH89431.1"/>
    </source>
</evidence>
<feature type="compositionally biased region" description="Basic and acidic residues" evidence="1">
    <location>
        <begin position="33"/>
        <end position="65"/>
    </location>
</feature>
<gene>
    <name evidence="2" type="ORF">DVH21_05475</name>
</gene>
<dbReference type="AlphaFoldDB" id="A0A6N3JV51"/>
<feature type="compositionally biased region" description="Basic residues" evidence="1">
    <location>
        <begin position="66"/>
        <end position="77"/>
    </location>
</feature>
<evidence type="ECO:0000256" key="1">
    <source>
        <dbReference type="SAM" id="MobiDB-lite"/>
    </source>
</evidence>
<dbReference type="RefSeq" id="WP_114918985.1">
    <property type="nucleotide sequence ID" value="NZ_CP031263.1"/>
</dbReference>
<evidence type="ECO:0000313" key="3">
    <source>
        <dbReference type="Proteomes" id="UP000253958"/>
    </source>
</evidence>
<feature type="region of interest" description="Disordered" evidence="1">
    <location>
        <begin position="29"/>
        <end position="77"/>
    </location>
</feature>
<accession>A0A6N3JV51</accession>
<sequence length="77" mass="8620">MVTRLDPEQVDRNERGIAACRAALAAAAAQRSAPEEEARPLTRSEEIHAAARAEAARRRDILDRLRHQKPAIRRSQP</sequence>
<reference evidence="2 3" key="1">
    <citation type="submission" date="2018-07" db="EMBL/GenBank/DDBJ databases">
        <authorList>
            <person name="Ye Y."/>
        </authorList>
    </citation>
    <scope>NUCLEOTIDE SEQUENCE [LARGE SCALE GENOMIC DNA]</scope>
    <source>
        <strain evidence="3">H14(2018)</strain>
    </source>
</reference>
<name>A0A6N3JV51_9ACTN</name>
<dbReference type="EMBL" id="CP031263">
    <property type="protein sequence ID" value="AXH89431.1"/>
    <property type="molecule type" value="Genomic_DNA"/>
</dbReference>
<organism evidence="2 3">
    <name type="scientific">Micromonospora aurantiaca</name>
    <name type="common">nom. illeg.</name>
    <dbReference type="NCBI Taxonomy" id="47850"/>
    <lineage>
        <taxon>Bacteria</taxon>
        <taxon>Bacillati</taxon>
        <taxon>Actinomycetota</taxon>
        <taxon>Actinomycetes</taxon>
        <taxon>Micromonosporales</taxon>
        <taxon>Micromonosporaceae</taxon>
        <taxon>Micromonospora</taxon>
    </lineage>
</organism>